<feature type="active site" description="Proton acceptor" evidence="9">
    <location>
        <position position="251"/>
    </location>
</feature>
<comment type="function">
    <text evidence="9">Catalyzes the phosphorylation of ribose at O-5 in a reaction requiring ATP and magnesium. The resulting D-ribose-5-phosphate can then be used either for sythesis of nucleotides, histidine, and tryptophan, or as a component of the pentose phosphate pathway.</text>
</comment>
<feature type="domain" description="Carbohydrate kinase PfkB" evidence="11">
    <location>
        <begin position="1"/>
        <end position="289"/>
    </location>
</feature>
<dbReference type="PANTHER" id="PTHR10584">
    <property type="entry name" value="SUGAR KINASE"/>
    <property type="match status" value="1"/>
</dbReference>
<dbReference type="GO" id="GO:0046872">
    <property type="term" value="F:metal ion binding"/>
    <property type="evidence" value="ECO:0007669"/>
    <property type="project" value="UniProtKB-KW"/>
</dbReference>
<dbReference type="SUPFAM" id="SSF53613">
    <property type="entry name" value="Ribokinase-like"/>
    <property type="match status" value="1"/>
</dbReference>
<feature type="binding site" evidence="9">
    <location>
        <position position="245"/>
    </location>
    <ligand>
        <name>K(+)</name>
        <dbReference type="ChEBI" id="CHEBI:29103"/>
    </ligand>
</feature>
<feature type="binding site" evidence="9">
    <location>
        <position position="182"/>
    </location>
    <ligand>
        <name>ATP</name>
        <dbReference type="ChEBI" id="CHEBI:30616"/>
    </ligand>
</feature>
<feature type="binding site" evidence="9">
    <location>
        <position position="275"/>
    </location>
    <ligand>
        <name>ATP</name>
        <dbReference type="ChEBI" id="CHEBI:30616"/>
    </ligand>
</feature>
<evidence type="ECO:0000256" key="3">
    <source>
        <dbReference type="ARBA" id="ARBA00022741"/>
    </source>
</evidence>
<evidence type="ECO:0000256" key="6">
    <source>
        <dbReference type="ARBA" id="ARBA00022842"/>
    </source>
</evidence>
<dbReference type="EC" id="2.7.1.15" evidence="9 10"/>
<evidence type="ECO:0000313" key="12">
    <source>
        <dbReference type="EMBL" id="OGD84578.1"/>
    </source>
</evidence>
<dbReference type="CDD" id="cd01174">
    <property type="entry name" value="ribokinase"/>
    <property type="match status" value="1"/>
</dbReference>
<keyword evidence="8 9" id="KW-0119">Carbohydrate metabolism</keyword>
<keyword evidence="3 9" id="KW-0547">Nucleotide-binding</keyword>
<dbReference type="GO" id="GO:0005524">
    <property type="term" value="F:ATP binding"/>
    <property type="evidence" value="ECO:0007669"/>
    <property type="project" value="UniProtKB-UniRule"/>
</dbReference>
<evidence type="ECO:0000259" key="11">
    <source>
        <dbReference type="Pfam" id="PF00294"/>
    </source>
</evidence>
<feature type="binding site" evidence="9">
    <location>
        <position position="247"/>
    </location>
    <ligand>
        <name>K(+)</name>
        <dbReference type="ChEBI" id="CHEBI:29103"/>
    </ligand>
</feature>
<evidence type="ECO:0000256" key="2">
    <source>
        <dbReference type="ARBA" id="ARBA00022723"/>
    </source>
</evidence>
<evidence type="ECO:0000256" key="10">
    <source>
        <dbReference type="NCBIfam" id="TIGR02152"/>
    </source>
</evidence>
<dbReference type="EMBL" id="MFBA01000056">
    <property type="protein sequence ID" value="OGD84578.1"/>
    <property type="molecule type" value="Genomic_DNA"/>
</dbReference>
<keyword evidence="9" id="KW-0963">Cytoplasm</keyword>
<dbReference type="InterPro" id="IPR011877">
    <property type="entry name" value="Ribokinase"/>
</dbReference>
<feature type="binding site" evidence="9">
    <location>
        <position position="286"/>
    </location>
    <ligand>
        <name>K(+)</name>
        <dbReference type="ChEBI" id="CHEBI:29103"/>
    </ligand>
</feature>
<dbReference type="NCBIfam" id="TIGR02152">
    <property type="entry name" value="D_ribokin_bact"/>
    <property type="match status" value="1"/>
</dbReference>
<dbReference type="Proteomes" id="UP000177069">
    <property type="component" value="Unassembled WGS sequence"/>
</dbReference>
<dbReference type="UniPathway" id="UPA00916">
    <property type="reaction ID" value="UER00889"/>
</dbReference>
<name>A0A1F5FY83_9BACT</name>
<reference evidence="12 13" key="1">
    <citation type="journal article" date="2016" name="Nat. Commun.">
        <title>Thousands of microbial genomes shed light on interconnected biogeochemical processes in an aquifer system.</title>
        <authorList>
            <person name="Anantharaman K."/>
            <person name="Brown C.T."/>
            <person name="Hug L.A."/>
            <person name="Sharon I."/>
            <person name="Castelle C.J."/>
            <person name="Probst A.J."/>
            <person name="Thomas B.C."/>
            <person name="Singh A."/>
            <person name="Wilkins M.J."/>
            <person name="Karaoz U."/>
            <person name="Brodie E.L."/>
            <person name="Williams K.H."/>
            <person name="Hubbard S.S."/>
            <person name="Banfield J.F."/>
        </authorList>
    </citation>
    <scope>NUCLEOTIDE SEQUENCE [LARGE SCALE GENOMIC DNA]</scope>
</reference>
<evidence type="ECO:0000256" key="7">
    <source>
        <dbReference type="ARBA" id="ARBA00022958"/>
    </source>
</evidence>
<dbReference type="PRINTS" id="PR00990">
    <property type="entry name" value="RIBOKINASE"/>
</dbReference>
<keyword evidence="4 9" id="KW-0418">Kinase</keyword>
<sequence length="311" mass="33328">MKNIIIAGSINMDIVAQMDKHPENGETVFGKKISFIPGGKGANQARAISRLEGKVALVGKVGKDQFGKSLLRSLNTDGINTGNIKISQNNTTGVALIGVDRQAENRIIIVSGANFDLSPKDISKIDLQKNTIAISQFEVPQNTIKAFFKKAKKAKAQTILNPSPTGKIPPDLLELVDYLIVNEHEFAYLSNTKKLQIDSASLAKNANRIVAIDQVIITTFGAKGSVAIKGSKVIKAPGFKVKAVDTTGAGDSFLGSFSQALAEGRDLKDALTFANAAAALKVTKLGASSMPYRSEVDKFIQDKMRQKNHGF</sequence>
<dbReference type="InterPro" id="IPR002139">
    <property type="entry name" value="Ribo/fructo_kinase"/>
</dbReference>
<evidence type="ECO:0000256" key="5">
    <source>
        <dbReference type="ARBA" id="ARBA00022840"/>
    </source>
</evidence>
<feature type="binding site" evidence="9">
    <location>
        <begin position="39"/>
        <end position="43"/>
    </location>
    <ligand>
        <name>substrate</name>
    </ligand>
</feature>
<dbReference type="Pfam" id="PF00294">
    <property type="entry name" value="PfkB"/>
    <property type="match status" value="1"/>
</dbReference>
<dbReference type="GO" id="GO:0004747">
    <property type="term" value="F:ribokinase activity"/>
    <property type="evidence" value="ECO:0007669"/>
    <property type="project" value="UniProtKB-UniRule"/>
</dbReference>
<dbReference type="GO" id="GO:0005829">
    <property type="term" value="C:cytosol"/>
    <property type="evidence" value="ECO:0007669"/>
    <property type="project" value="TreeGrafter"/>
</dbReference>
<dbReference type="AlphaFoldDB" id="A0A1F5FY83"/>
<evidence type="ECO:0000313" key="13">
    <source>
        <dbReference type="Proteomes" id="UP000177069"/>
    </source>
</evidence>
<comment type="catalytic activity">
    <reaction evidence="9">
        <text>D-ribose + ATP = D-ribose 5-phosphate + ADP + H(+)</text>
        <dbReference type="Rhea" id="RHEA:13697"/>
        <dbReference type="ChEBI" id="CHEBI:15378"/>
        <dbReference type="ChEBI" id="CHEBI:30616"/>
        <dbReference type="ChEBI" id="CHEBI:47013"/>
        <dbReference type="ChEBI" id="CHEBI:78346"/>
        <dbReference type="ChEBI" id="CHEBI:456216"/>
        <dbReference type="EC" id="2.7.1.15"/>
    </reaction>
</comment>
<accession>A0A1F5FY83</accession>
<dbReference type="HAMAP" id="MF_01987">
    <property type="entry name" value="Ribokinase"/>
    <property type="match status" value="1"/>
</dbReference>
<feature type="binding site" evidence="9">
    <location>
        <position position="138"/>
    </location>
    <ligand>
        <name>substrate</name>
    </ligand>
</feature>
<feature type="binding site" evidence="9">
    <location>
        <begin position="219"/>
        <end position="224"/>
    </location>
    <ligand>
        <name>ATP</name>
        <dbReference type="ChEBI" id="CHEBI:30616"/>
    </ligand>
</feature>
<feature type="binding site" evidence="9">
    <location>
        <begin position="250"/>
        <end position="251"/>
    </location>
    <ligand>
        <name>ATP</name>
        <dbReference type="ChEBI" id="CHEBI:30616"/>
    </ligand>
</feature>
<comment type="caution">
    <text evidence="12">The sequence shown here is derived from an EMBL/GenBank/DDBJ whole genome shotgun (WGS) entry which is preliminary data.</text>
</comment>
<dbReference type="InterPro" id="IPR011611">
    <property type="entry name" value="PfkB_dom"/>
</dbReference>
<gene>
    <name evidence="9" type="primary">rbsK</name>
    <name evidence="12" type="ORF">A2696_04020</name>
</gene>
<feature type="binding site" evidence="9">
    <location>
        <position position="289"/>
    </location>
    <ligand>
        <name>K(+)</name>
        <dbReference type="ChEBI" id="CHEBI:29103"/>
    </ligand>
</feature>
<keyword evidence="1 9" id="KW-0808">Transferase</keyword>
<evidence type="ECO:0000256" key="1">
    <source>
        <dbReference type="ARBA" id="ARBA00022679"/>
    </source>
</evidence>
<feature type="binding site" evidence="9">
    <location>
        <position position="281"/>
    </location>
    <ligand>
        <name>K(+)</name>
        <dbReference type="ChEBI" id="CHEBI:29103"/>
    </ligand>
</feature>
<comment type="pathway">
    <text evidence="9">Carbohydrate metabolism; D-ribose degradation; D-ribose 5-phosphate from beta-D-ribopyranose: step 2/2.</text>
</comment>
<evidence type="ECO:0000256" key="4">
    <source>
        <dbReference type="ARBA" id="ARBA00022777"/>
    </source>
</evidence>
<keyword evidence="7 9" id="KW-0630">Potassium</keyword>
<dbReference type="InterPro" id="IPR029056">
    <property type="entry name" value="Ribokinase-like"/>
</dbReference>
<comment type="caution">
    <text evidence="9">Lacks conserved residue(s) required for the propagation of feature annotation.</text>
</comment>
<feature type="binding site" evidence="9">
    <location>
        <position position="251"/>
    </location>
    <ligand>
        <name>substrate</name>
    </ligand>
</feature>
<keyword evidence="2 9" id="KW-0479">Metal-binding</keyword>
<proteinExistence type="inferred from homology"/>
<feature type="binding site" evidence="9">
    <location>
        <position position="284"/>
    </location>
    <ligand>
        <name>K(+)</name>
        <dbReference type="ChEBI" id="CHEBI:29103"/>
    </ligand>
</feature>
<organism evidence="12 13">
    <name type="scientific">Candidatus Curtissbacteria bacterium RIFCSPHIGHO2_01_FULL_41_13</name>
    <dbReference type="NCBI Taxonomy" id="1797745"/>
    <lineage>
        <taxon>Bacteria</taxon>
        <taxon>Candidatus Curtissiibacteriota</taxon>
    </lineage>
</organism>
<dbReference type="GO" id="GO:0019303">
    <property type="term" value="P:D-ribose catabolic process"/>
    <property type="evidence" value="ECO:0007669"/>
    <property type="project" value="UniProtKB-UniRule"/>
</dbReference>
<feature type="binding site" evidence="9">
    <location>
        <begin position="11"/>
        <end position="13"/>
    </location>
    <ligand>
        <name>substrate</name>
    </ligand>
</feature>
<protein>
    <recommendedName>
        <fullName evidence="9 10">Ribokinase</fullName>
        <shortName evidence="9">RK</shortName>
        <ecNumber evidence="9 10">2.7.1.15</ecNumber>
    </recommendedName>
</protein>
<comment type="similarity">
    <text evidence="9">Belongs to the carbohydrate kinase PfkB family. Ribokinase subfamily.</text>
</comment>
<keyword evidence="6 9" id="KW-0460">Magnesium</keyword>
<dbReference type="Gene3D" id="3.40.1190.20">
    <property type="match status" value="1"/>
</dbReference>
<comment type="cofactor">
    <cofactor evidence="9">
        <name>Mg(2+)</name>
        <dbReference type="ChEBI" id="CHEBI:18420"/>
    </cofactor>
    <text evidence="9">Requires a divalent cation, most likely magnesium in vivo, as an electrophilic catalyst to aid phosphoryl group transfer. It is the chelate of the metal and the nucleotide that is the actual substrate.</text>
</comment>
<keyword evidence="5 9" id="KW-0067">ATP-binding</keyword>
<comment type="subcellular location">
    <subcellularLocation>
        <location evidence="9">Cytoplasm</location>
    </subcellularLocation>
</comment>
<dbReference type="PANTHER" id="PTHR10584:SF166">
    <property type="entry name" value="RIBOKINASE"/>
    <property type="match status" value="1"/>
</dbReference>
<evidence type="ECO:0000256" key="8">
    <source>
        <dbReference type="ARBA" id="ARBA00023277"/>
    </source>
</evidence>
<comment type="subunit">
    <text evidence="9">Homodimer.</text>
</comment>
<evidence type="ECO:0000256" key="9">
    <source>
        <dbReference type="HAMAP-Rule" id="MF_01987"/>
    </source>
</evidence>
<comment type="activity regulation">
    <text evidence="9">Activated by a monovalent cation that binds near, but not in, the active site. The most likely occupant of the site in vivo is potassium. Ion binding induces a conformational change that may alter substrate affinity.</text>
</comment>